<gene>
    <name evidence="4" type="ORF">KFL_002770020</name>
</gene>
<protein>
    <recommendedName>
        <fullName evidence="6">Pentacotripeptide-repeat region of PRORP domain-containing protein</fullName>
    </recommendedName>
</protein>
<name>A0A1Y1I5J6_KLENI</name>
<feature type="compositionally biased region" description="Polar residues" evidence="3">
    <location>
        <begin position="1"/>
        <end position="19"/>
    </location>
</feature>
<feature type="repeat" description="PPR" evidence="2">
    <location>
        <begin position="216"/>
        <end position="250"/>
    </location>
</feature>
<dbReference type="PROSITE" id="PS51375">
    <property type="entry name" value="PPR"/>
    <property type="match status" value="1"/>
</dbReference>
<proteinExistence type="predicted"/>
<feature type="compositionally biased region" description="Basic and acidic residues" evidence="3">
    <location>
        <begin position="92"/>
        <end position="112"/>
    </location>
</feature>
<dbReference type="PANTHER" id="PTHR47936">
    <property type="entry name" value="PPR_LONG DOMAIN-CONTAINING PROTEIN"/>
    <property type="match status" value="1"/>
</dbReference>
<dbReference type="Pfam" id="PF01535">
    <property type="entry name" value="PPR"/>
    <property type="match status" value="1"/>
</dbReference>
<evidence type="ECO:0000256" key="1">
    <source>
        <dbReference type="ARBA" id="ARBA00022737"/>
    </source>
</evidence>
<dbReference type="STRING" id="105231.A0A1Y1I5J6"/>
<evidence type="ECO:0000313" key="5">
    <source>
        <dbReference type="Proteomes" id="UP000054558"/>
    </source>
</evidence>
<evidence type="ECO:0000256" key="2">
    <source>
        <dbReference type="PROSITE-ProRule" id="PRU00708"/>
    </source>
</evidence>
<accession>A0A1Y1I5J6</accession>
<dbReference type="InterPro" id="IPR011990">
    <property type="entry name" value="TPR-like_helical_dom_sf"/>
</dbReference>
<dbReference type="OrthoDB" id="185373at2759"/>
<dbReference type="AlphaFoldDB" id="A0A1Y1I5J6"/>
<dbReference type="EMBL" id="DF237226">
    <property type="protein sequence ID" value="GAQ86225.1"/>
    <property type="molecule type" value="Genomic_DNA"/>
</dbReference>
<feature type="compositionally biased region" description="Low complexity" evidence="3">
    <location>
        <begin position="45"/>
        <end position="58"/>
    </location>
</feature>
<evidence type="ECO:0008006" key="6">
    <source>
        <dbReference type="Google" id="ProtNLM"/>
    </source>
</evidence>
<feature type="compositionally biased region" description="Polar residues" evidence="3">
    <location>
        <begin position="26"/>
        <end position="40"/>
    </location>
</feature>
<keyword evidence="5" id="KW-1185">Reference proteome</keyword>
<dbReference type="NCBIfam" id="TIGR00756">
    <property type="entry name" value="PPR"/>
    <property type="match status" value="1"/>
</dbReference>
<evidence type="ECO:0000256" key="3">
    <source>
        <dbReference type="SAM" id="MobiDB-lite"/>
    </source>
</evidence>
<dbReference type="PANTHER" id="PTHR47936:SF1">
    <property type="entry name" value="PENTATRICOPEPTIDE REPEAT-CONTAINING PROTEIN GUN1, CHLOROPLASTIC"/>
    <property type="match status" value="1"/>
</dbReference>
<dbReference type="Gene3D" id="1.25.40.10">
    <property type="entry name" value="Tetratricopeptide repeat domain"/>
    <property type="match status" value="1"/>
</dbReference>
<dbReference type="Pfam" id="PF13812">
    <property type="entry name" value="PPR_3"/>
    <property type="match status" value="1"/>
</dbReference>
<evidence type="ECO:0000313" key="4">
    <source>
        <dbReference type="EMBL" id="GAQ86225.1"/>
    </source>
</evidence>
<organism evidence="4 5">
    <name type="scientific">Klebsormidium nitens</name>
    <name type="common">Green alga</name>
    <name type="synonym">Ulothrix nitens</name>
    <dbReference type="NCBI Taxonomy" id="105231"/>
    <lineage>
        <taxon>Eukaryota</taxon>
        <taxon>Viridiplantae</taxon>
        <taxon>Streptophyta</taxon>
        <taxon>Klebsormidiophyceae</taxon>
        <taxon>Klebsormidiales</taxon>
        <taxon>Klebsormidiaceae</taxon>
        <taxon>Klebsormidium</taxon>
    </lineage>
</organism>
<reference evidence="4 5" key="1">
    <citation type="journal article" date="2014" name="Nat. Commun.">
        <title>Klebsormidium flaccidum genome reveals primary factors for plant terrestrial adaptation.</title>
        <authorList>
            <person name="Hori K."/>
            <person name="Maruyama F."/>
            <person name="Fujisawa T."/>
            <person name="Togashi T."/>
            <person name="Yamamoto N."/>
            <person name="Seo M."/>
            <person name="Sato S."/>
            <person name="Yamada T."/>
            <person name="Mori H."/>
            <person name="Tajima N."/>
            <person name="Moriyama T."/>
            <person name="Ikeuchi M."/>
            <person name="Watanabe M."/>
            <person name="Wada H."/>
            <person name="Kobayashi K."/>
            <person name="Saito M."/>
            <person name="Masuda T."/>
            <person name="Sasaki-Sekimoto Y."/>
            <person name="Mashiguchi K."/>
            <person name="Awai K."/>
            <person name="Shimojima M."/>
            <person name="Masuda S."/>
            <person name="Iwai M."/>
            <person name="Nobusawa T."/>
            <person name="Narise T."/>
            <person name="Kondo S."/>
            <person name="Saito H."/>
            <person name="Sato R."/>
            <person name="Murakawa M."/>
            <person name="Ihara Y."/>
            <person name="Oshima-Yamada Y."/>
            <person name="Ohtaka K."/>
            <person name="Satoh M."/>
            <person name="Sonobe K."/>
            <person name="Ishii M."/>
            <person name="Ohtani R."/>
            <person name="Kanamori-Sato M."/>
            <person name="Honoki R."/>
            <person name="Miyazaki D."/>
            <person name="Mochizuki H."/>
            <person name="Umetsu J."/>
            <person name="Higashi K."/>
            <person name="Shibata D."/>
            <person name="Kamiya Y."/>
            <person name="Sato N."/>
            <person name="Nakamura Y."/>
            <person name="Tabata S."/>
            <person name="Ida S."/>
            <person name="Kurokawa K."/>
            <person name="Ohta H."/>
        </authorList>
    </citation>
    <scope>NUCLEOTIDE SEQUENCE [LARGE SCALE GENOMIC DNA]</scope>
    <source>
        <strain evidence="4 5">NIES-2285</strain>
    </source>
</reference>
<sequence length="282" mass="31469">MAATSTLPATRLPSAQTPWRSDRKQLLNTNSLLSPQQRQGVQVRCPPSCSYTTPPSKSRNVAASAVASETSPRPRGKKVQKERGNFLSLDMNVDRPLTEEERQQERRKEVSRKIKQLGRNGQASAAVQEMVLMMEEGIMPDRVAATSLVQACIEAGDTKRAESIFDRFFGKDGALVADTVAMGTLLRTYAANKPPRWPKIMALVASMEAEYRIKPTAGIYNILLGVCAVTNDTERAVDLMQKMESEDIGPDMLTYDAIRRRRVLRNQYRTVFARFLNDEGDS</sequence>
<dbReference type="Proteomes" id="UP000054558">
    <property type="component" value="Unassembled WGS sequence"/>
</dbReference>
<keyword evidence="1" id="KW-0677">Repeat</keyword>
<dbReference type="OMA" id="GKMEMAR"/>
<dbReference type="InterPro" id="IPR002885">
    <property type="entry name" value="PPR_rpt"/>
</dbReference>
<feature type="region of interest" description="Disordered" evidence="3">
    <location>
        <begin position="1"/>
        <end position="117"/>
    </location>
</feature>